<dbReference type="STRING" id="1159016.SAMN02927937_02915"/>
<name>A0A1H6MWI7_9FLAO</name>
<dbReference type="AlphaFoldDB" id="A0A1H6MWI7"/>
<dbReference type="Gene3D" id="1.10.10.10">
    <property type="entry name" value="Winged helix-like DNA-binding domain superfamily/Winged helix DNA-binding domain"/>
    <property type="match status" value="1"/>
</dbReference>
<evidence type="ECO:0000256" key="1">
    <source>
        <dbReference type="ARBA" id="ARBA00010641"/>
    </source>
</evidence>
<dbReference type="PANTHER" id="PTHR43133">
    <property type="entry name" value="RNA POLYMERASE ECF-TYPE SIGMA FACTO"/>
    <property type="match status" value="1"/>
</dbReference>
<gene>
    <name evidence="7" type="ORF">SAMN02927937_02915</name>
</gene>
<sequence>MLFLIYLRNNILLDEILLGHKVNYTDEELVKLIVDNKDSYYFSILYDRYAKFVYNRCYSFVNSEDEAQDLTHDIFIKIYVSLNTFKGKSKLSTWIYSIVYHFCINYINKKKAQKIVFYEIPDDVNPDKESFDLIDDIDDQDLFEINYEKLQEILQKISDKDRIILLMKYQDDLTIKEISELLGLKESTIKMRLLRAKKRVLELHKQ</sequence>
<dbReference type="SUPFAM" id="SSF88659">
    <property type="entry name" value="Sigma3 and sigma4 domains of RNA polymerase sigma factors"/>
    <property type="match status" value="1"/>
</dbReference>
<dbReference type="SUPFAM" id="SSF88946">
    <property type="entry name" value="Sigma2 domain of RNA polymerase sigma factors"/>
    <property type="match status" value="1"/>
</dbReference>
<dbReference type="InterPro" id="IPR039425">
    <property type="entry name" value="RNA_pol_sigma-70-like"/>
</dbReference>
<evidence type="ECO:0000256" key="3">
    <source>
        <dbReference type="ARBA" id="ARBA00023082"/>
    </source>
</evidence>
<evidence type="ECO:0000256" key="2">
    <source>
        <dbReference type="ARBA" id="ARBA00023015"/>
    </source>
</evidence>
<keyword evidence="8" id="KW-1185">Reference proteome</keyword>
<dbReference type="PANTHER" id="PTHR43133:SF51">
    <property type="entry name" value="RNA POLYMERASE SIGMA FACTOR"/>
    <property type="match status" value="1"/>
</dbReference>
<proteinExistence type="inferred from homology"/>
<dbReference type="InterPro" id="IPR013249">
    <property type="entry name" value="RNA_pol_sigma70_r4_t2"/>
</dbReference>
<dbReference type="Pfam" id="PF08281">
    <property type="entry name" value="Sigma70_r4_2"/>
    <property type="match status" value="1"/>
</dbReference>
<dbReference type="Gene3D" id="1.10.1740.10">
    <property type="match status" value="1"/>
</dbReference>
<keyword evidence="3" id="KW-0731">Sigma factor</keyword>
<organism evidence="7 8">
    <name type="scientific">Paenimyroides marinum</name>
    <dbReference type="NCBI Taxonomy" id="1159016"/>
    <lineage>
        <taxon>Bacteria</taxon>
        <taxon>Pseudomonadati</taxon>
        <taxon>Bacteroidota</taxon>
        <taxon>Flavobacteriia</taxon>
        <taxon>Flavobacteriales</taxon>
        <taxon>Flavobacteriaceae</taxon>
        <taxon>Paenimyroides</taxon>
    </lineage>
</organism>
<evidence type="ECO:0000313" key="8">
    <source>
        <dbReference type="Proteomes" id="UP000199634"/>
    </source>
</evidence>
<dbReference type="InterPro" id="IPR014284">
    <property type="entry name" value="RNA_pol_sigma-70_dom"/>
</dbReference>
<dbReference type="InterPro" id="IPR013324">
    <property type="entry name" value="RNA_pol_sigma_r3/r4-like"/>
</dbReference>
<feature type="domain" description="RNA polymerase sigma-70 region 2" evidence="5">
    <location>
        <begin position="45"/>
        <end position="111"/>
    </location>
</feature>
<dbReference type="Pfam" id="PF04542">
    <property type="entry name" value="Sigma70_r2"/>
    <property type="match status" value="1"/>
</dbReference>
<dbReference type="CDD" id="cd06171">
    <property type="entry name" value="Sigma70_r4"/>
    <property type="match status" value="1"/>
</dbReference>
<keyword evidence="4" id="KW-0804">Transcription</keyword>
<protein>
    <submittedName>
        <fullName evidence="7">RNA polymerase sigma-70 factor, ECF subfamily</fullName>
    </submittedName>
</protein>
<dbReference type="NCBIfam" id="TIGR02937">
    <property type="entry name" value="sigma70-ECF"/>
    <property type="match status" value="1"/>
</dbReference>
<dbReference type="InterPro" id="IPR007627">
    <property type="entry name" value="RNA_pol_sigma70_r2"/>
</dbReference>
<keyword evidence="2" id="KW-0805">Transcription regulation</keyword>
<comment type="similarity">
    <text evidence="1">Belongs to the sigma-70 factor family. ECF subfamily.</text>
</comment>
<dbReference type="InterPro" id="IPR036388">
    <property type="entry name" value="WH-like_DNA-bd_sf"/>
</dbReference>
<dbReference type="GO" id="GO:0006352">
    <property type="term" value="P:DNA-templated transcription initiation"/>
    <property type="evidence" value="ECO:0007669"/>
    <property type="project" value="InterPro"/>
</dbReference>
<evidence type="ECO:0000259" key="5">
    <source>
        <dbReference type="Pfam" id="PF04542"/>
    </source>
</evidence>
<evidence type="ECO:0000256" key="4">
    <source>
        <dbReference type="ARBA" id="ARBA00023163"/>
    </source>
</evidence>
<accession>A0A1H6MWI7</accession>
<dbReference type="Proteomes" id="UP000199634">
    <property type="component" value="Unassembled WGS sequence"/>
</dbReference>
<dbReference type="GO" id="GO:0003677">
    <property type="term" value="F:DNA binding"/>
    <property type="evidence" value="ECO:0007669"/>
    <property type="project" value="InterPro"/>
</dbReference>
<dbReference type="EMBL" id="FNXE01000085">
    <property type="protein sequence ID" value="SEI04140.1"/>
    <property type="molecule type" value="Genomic_DNA"/>
</dbReference>
<reference evidence="8" key="1">
    <citation type="submission" date="2016-10" db="EMBL/GenBank/DDBJ databases">
        <authorList>
            <person name="Varghese N."/>
            <person name="Submissions S."/>
        </authorList>
    </citation>
    <scope>NUCLEOTIDE SEQUENCE [LARGE SCALE GENOMIC DNA]</scope>
    <source>
        <strain evidence="8">CGMCC 1.10825</strain>
    </source>
</reference>
<evidence type="ECO:0000259" key="6">
    <source>
        <dbReference type="Pfam" id="PF08281"/>
    </source>
</evidence>
<dbReference type="GO" id="GO:0016987">
    <property type="term" value="F:sigma factor activity"/>
    <property type="evidence" value="ECO:0007669"/>
    <property type="project" value="UniProtKB-KW"/>
</dbReference>
<feature type="domain" description="RNA polymerase sigma factor 70 region 4 type 2" evidence="6">
    <location>
        <begin position="148"/>
        <end position="199"/>
    </location>
</feature>
<evidence type="ECO:0000313" key="7">
    <source>
        <dbReference type="EMBL" id="SEI04140.1"/>
    </source>
</evidence>
<dbReference type="InterPro" id="IPR013325">
    <property type="entry name" value="RNA_pol_sigma_r2"/>
</dbReference>